<proteinExistence type="predicted"/>
<sequence length="139" mass="14346">MVSLAVLLSPAVVESRRLHAPAVIDGYSTEDGRFPYNARVEARTPGSSPGTVNVGTCTGSLIAPTLDGDSGGPLLVQGATPADDVQWGSDSYGKHVNGYCGETNAASVYMDLTYPPIRSFIDDTIKGEPCQGNSPDAGG</sequence>
<dbReference type="AlphaFoldDB" id="A0AAW1PW99"/>
<gene>
    <name evidence="1" type="ORF">WJX72_001524</name>
</gene>
<dbReference type="EMBL" id="JALJOR010000008">
    <property type="protein sequence ID" value="KAK9812662.1"/>
    <property type="molecule type" value="Genomic_DNA"/>
</dbReference>
<reference evidence="1 2" key="1">
    <citation type="journal article" date="2024" name="Nat. Commun.">
        <title>Phylogenomics reveals the evolutionary origins of lichenization in chlorophyte algae.</title>
        <authorList>
            <person name="Puginier C."/>
            <person name="Libourel C."/>
            <person name="Otte J."/>
            <person name="Skaloud P."/>
            <person name="Haon M."/>
            <person name="Grisel S."/>
            <person name="Petersen M."/>
            <person name="Berrin J.G."/>
            <person name="Delaux P.M."/>
            <person name="Dal Grande F."/>
            <person name="Keller J."/>
        </authorList>
    </citation>
    <scope>NUCLEOTIDE SEQUENCE [LARGE SCALE GENOMIC DNA]</scope>
    <source>
        <strain evidence="1 2">SAG 2043</strain>
    </source>
</reference>
<accession>A0AAW1PW99</accession>
<comment type="caution">
    <text evidence="1">The sequence shown here is derived from an EMBL/GenBank/DDBJ whole genome shotgun (WGS) entry which is preliminary data.</text>
</comment>
<dbReference type="Proteomes" id="UP001489004">
    <property type="component" value="Unassembled WGS sequence"/>
</dbReference>
<keyword evidence="2" id="KW-1185">Reference proteome</keyword>
<evidence type="ECO:0000313" key="1">
    <source>
        <dbReference type="EMBL" id="KAK9812662.1"/>
    </source>
</evidence>
<evidence type="ECO:0000313" key="2">
    <source>
        <dbReference type="Proteomes" id="UP001489004"/>
    </source>
</evidence>
<name>A0AAW1PW99_9CHLO</name>
<dbReference type="Gene3D" id="2.40.10.10">
    <property type="entry name" value="Trypsin-like serine proteases"/>
    <property type="match status" value="1"/>
</dbReference>
<organism evidence="1 2">
    <name type="scientific">[Myrmecia] bisecta</name>
    <dbReference type="NCBI Taxonomy" id="41462"/>
    <lineage>
        <taxon>Eukaryota</taxon>
        <taxon>Viridiplantae</taxon>
        <taxon>Chlorophyta</taxon>
        <taxon>core chlorophytes</taxon>
        <taxon>Trebouxiophyceae</taxon>
        <taxon>Trebouxiales</taxon>
        <taxon>Trebouxiaceae</taxon>
        <taxon>Myrmecia</taxon>
    </lineage>
</organism>
<dbReference type="SUPFAM" id="SSF50494">
    <property type="entry name" value="Trypsin-like serine proteases"/>
    <property type="match status" value="1"/>
</dbReference>
<protein>
    <submittedName>
        <fullName evidence="1">Uncharacterized protein</fullName>
    </submittedName>
</protein>
<dbReference type="InterPro" id="IPR043504">
    <property type="entry name" value="Peptidase_S1_PA_chymotrypsin"/>
</dbReference>
<dbReference type="InterPro" id="IPR009003">
    <property type="entry name" value="Peptidase_S1_PA"/>
</dbReference>